<protein>
    <submittedName>
        <fullName evidence="1">VWA domain-containing protein</fullName>
    </submittedName>
</protein>
<sequence length="215" mass="23477">MRENRATELVFILDRSGSMQGLELDTIGGFNRMIAQQQKEPGRAFVTTVLFDHERLVLHDRVELAEVKPLTAKEYVVRGTTALLDAIGHTVKRVNKRQKADPLGRPFRTVVVITTDGFENASKEYSVEKIRSMVAKRTAKNGWEFVFLGANMDAIETAAGMGIAADHAATYVCDSAGCEAVYDAVGSAVSAVRAARPMTAAWKAGVEQDFAQRAV</sequence>
<organism evidence="1 2">
    <name type="scientific">Candidatus Aveggerthella stercoripullorum</name>
    <dbReference type="NCBI Taxonomy" id="2840688"/>
    <lineage>
        <taxon>Bacteria</taxon>
        <taxon>Bacillati</taxon>
        <taxon>Actinomycetota</taxon>
        <taxon>Coriobacteriia</taxon>
        <taxon>Eggerthellales</taxon>
        <taxon>Eggerthellaceae</taxon>
        <taxon>Eggerthellaceae incertae sedis</taxon>
        <taxon>Candidatus Aveggerthella</taxon>
    </lineage>
</organism>
<evidence type="ECO:0000313" key="1">
    <source>
        <dbReference type="EMBL" id="HIR02293.1"/>
    </source>
</evidence>
<dbReference type="Gene3D" id="3.40.50.410">
    <property type="entry name" value="von Willebrand factor, type A domain"/>
    <property type="match status" value="1"/>
</dbReference>
<reference evidence="1" key="1">
    <citation type="submission" date="2020-10" db="EMBL/GenBank/DDBJ databases">
        <authorList>
            <person name="Gilroy R."/>
        </authorList>
    </citation>
    <scope>NUCLEOTIDE SEQUENCE</scope>
    <source>
        <strain evidence="1">ChiGjej1B1-2707</strain>
    </source>
</reference>
<comment type="caution">
    <text evidence="1">The sequence shown here is derived from an EMBL/GenBank/DDBJ whole genome shotgun (WGS) entry which is preliminary data.</text>
</comment>
<proteinExistence type="predicted"/>
<evidence type="ECO:0000313" key="2">
    <source>
        <dbReference type="Proteomes" id="UP000824261"/>
    </source>
</evidence>
<gene>
    <name evidence="1" type="ORF">IAA69_08555</name>
</gene>
<dbReference type="Proteomes" id="UP000824261">
    <property type="component" value="Unassembled WGS sequence"/>
</dbReference>
<name>A0A9D1A3A4_9ACTN</name>
<reference evidence="1" key="2">
    <citation type="journal article" date="2021" name="PeerJ">
        <title>Extensive microbial diversity within the chicken gut microbiome revealed by metagenomics and culture.</title>
        <authorList>
            <person name="Gilroy R."/>
            <person name="Ravi A."/>
            <person name="Getino M."/>
            <person name="Pursley I."/>
            <person name="Horton D.L."/>
            <person name="Alikhan N.F."/>
            <person name="Baker D."/>
            <person name="Gharbi K."/>
            <person name="Hall N."/>
            <person name="Watson M."/>
            <person name="Adriaenssens E.M."/>
            <person name="Foster-Nyarko E."/>
            <person name="Jarju S."/>
            <person name="Secka A."/>
            <person name="Antonio M."/>
            <person name="Oren A."/>
            <person name="Chaudhuri R.R."/>
            <person name="La Ragione R."/>
            <person name="Hildebrand F."/>
            <person name="Pallen M.J."/>
        </authorList>
    </citation>
    <scope>NUCLEOTIDE SEQUENCE</scope>
    <source>
        <strain evidence="1">ChiGjej1B1-2707</strain>
    </source>
</reference>
<dbReference type="AlphaFoldDB" id="A0A9D1A3A4"/>
<dbReference type="SUPFAM" id="SSF53300">
    <property type="entry name" value="vWA-like"/>
    <property type="match status" value="1"/>
</dbReference>
<dbReference type="EMBL" id="DVGB01000105">
    <property type="protein sequence ID" value="HIR02293.1"/>
    <property type="molecule type" value="Genomic_DNA"/>
</dbReference>
<accession>A0A9D1A3A4</accession>
<dbReference type="InterPro" id="IPR036465">
    <property type="entry name" value="vWFA_dom_sf"/>
</dbReference>